<dbReference type="InterPro" id="IPR041739">
    <property type="entry name" value="G5K_ProB"/>
</dbReference>
<dbReference type="InterPro" id="IPR005715">
    <property type="entry name" value="Glu_5kinase/COase_Synthase"/>
</dbReference>
<dbReference type="HAMAP" id="MF_00456">
    <property type="entry name" value="ProB"/>
    <property type="match status" value="1"/>
</dbReference>
<reference evidence="10" key="1">
    <citation type="submission" date="2021-06" db="EMBL/GenBank/DDBJ databases">
        <authorList>
            <person name="Szabo G."/>
        </authorList>
    </citation>
    <scope>NUCLEOTIDE SEQUENCE</scope>
    <source>
        <strain evidence="10">MYVALT</strain>
    </source>
</reference>
<dbReference type="GO" id="GO:0055129">
    <property type="term" value="P:L-proline biosynthetic process"/>
    <property type="evidence" value="ECO:0007669"/>
    <property type="project" value="UniProtKB-UniRule"/>
</dbReference>
<evidence type="ECO:0000256" key="3">
    <source>
        <dbReference type="ARBA" id="ARBA00022650"/>
    </source>
</evidence>
<evidence type="ECO:0000313" key="10">
    <source>
        <dbReference type="EMBL" id="CAG7599509.1"/>
    </source>
</evidence>
<dbReference type="InterPro" id="IPR001048">
    <property type="entry name" value="Asp/Glu/Uridylate_kinase"/>
</dbReference>
<comment type="caution">
    <text evidence="8">Lacks conserved residue(s) required for the propagation of feature annotation.</text>
</comment>
<evidence type="ECO:0000256" key="8">
    <source>
        <dbReference type="HAMAP-Rule" id="MF_00456"/>
    </source>
</evidence>
<keyword evidence="5 8" id="KW-0547">Nucleotide-binding</keyword>
<feature type="binding site" evidence="8">
    <location>
        <begin position="173"/>
        <end position="174"/>
    </location>
    <ligand>
        <name>ATP</name>
        <dbReference type="ChEBI" id="CHEBI:30616"/>
    </ligand>
</feature>
<dbReference type="InterPro" id="IPR019797">
    <property type="entry name" value="Glutamate_5-kinase_CS"/>
</dbReference>
<dbReference type="CDD" id="cd04242">
    <property type="entry name" value="AAK_G5K_ProB"/>
    <property type="match status" value="1"/>
</dbReference>
<evidence type="ECO:0000259" key="9">
    <source>
        <dbReference type="SMART" id="SM00359"/>
    </source>
</evidence>
<dbReference type="FunFam" id="2.30.130.10:FF:000007">
    <property type="entry name" value="Glutamate 5-kinase"/>
    <property type="match status" value="1"/>
</dbReference>
<name>A0A916NLL1_9BURK</name>
<organism evidence="10 11">
    <name type="scientific">Candidatus Vallotiella hemipterorum</name>
    <dbReference type="NCBI Taxonomy" id="1177213"/>
    <lineage>
        <taxon>Bacteria</taxon>
        <taxon>Pseudomonadati</taxon>
        <taxon>Pseudomonadota</taxon>
        <taxon>Betaproteobacteria</taxon>
        <taxon>Burkholderiales</taxon>
        <taxon>Burkholderiaceae</taxon>
        <taxon>Candidatus Vallotiella</taxon>
    </lineage>
</organism>
<comment type="catalytic activity">
    <reaction evidence="8">
        <text>L-glutamate + ATP = L-glutamyl 5-phosphate + ADP</text>
        <dbReference type="Rhea" id="RHEA:14877"/>
        <dbReference type="ChEBI" id="CHEBI:29985"/>
        <dbReference type="ChEBI" id="CHEBI:30616"/>
        <dbReference type="ChEBI" id="CHEBI:58274"/>
        <dbReference type="ChEBI" id="CHEBI:456216"/>
        <dbReference type="EC" id="2.7.2.11"/>
    </reaction>
</comment>
<keyword evidence="11" id="KW-1185">Reference proteome</keyword>
<keyword evidence="2 8" id="KW-0028">Amino-acid biosynthesis</keyword>
<feature type="binding site" evidence="8">
    <location>
        <position position="54"/>
    </location>
    <ligand>
        <name>substrate</name>
    </ligand>
</feature>
<evidence type="ECO:0000256" key="5">
    <source>
        <dbReference type="ARBA" id="ARBA00022741"/>
    </source>
</evidence>
<dbReference type="AlphaFoldDB" id="A0A916NLL1"/>
<dbReference type="PANTHER" id="PTHR43654:SF1">
    <property type="entry name" value="ISOPENTENYL PHOSPHATE KINASE"/>
    <property type="match status" value="1"/>
</dbReference>
<evidence type="ECO:0000256" key="1">
    <source>
        <dbReference type="ARBA" id="ARBA00022490"/>
    </source>
</evidence>
<dbReference type="FunFam" id="3.40.1160.10:FF:000018">
    <property type="entry name" value="Glutamate 5-kinase"/>
    <property type="match status" value="1"/>
</dbReference>
<dbReference type="Pfam" id="PF00696">
    <property type="entry name" value="AA_kinase"/>
    <property type="match status" value="1"/>
</dbReference>
<evidence type="ECO:0000256" key="4">
    <source>
        <dbReference type="ARBA" id="ARBA00022679"/>
    </source>
</evidence>
<comment type="pathway">
    <text evidence="8">Amino-acid biosynthesis; L-proline biosynthesis; L-glutamate 5-semialdehyde from L-glutamate: step 1/2.</text>
</comment>
<dbReference type="GO" id="GO:0005524">
    <property type="term" value="F:ATP binding"/>
    <property type="evidence" value="ECO:0007669"/>
    <property type="project" value="UniProtKB-KW"/>
</dbReference>
<dbReference type="Pfam" id="PF01472">
    <property type="entry name" value="PUA"/>
    <property type="match status" value="1"/>
</dbReference>
<feature type="binding site" evidence="8">
    <location>
        <position position="14"/>
    </location>
    <ligand>
        <name>ATP</name>
        <dbReference type="ChEBI" id="CHEBI:30616"/>
    </ligand>
</feature>
<proteinExistence type="inferred from homology"/>
<dbReference type="EC" id="2.7.2.11" evidence="8"/>
<dbReference type="PIRSF" id="PIRSF000729">
    <property type="entry name" value="GK"/>
    <property type="match status" value="1"/>
</dbReference>
<feature type="binding site" evidence="8">
    <location>
        <position position="153"/>
    </location>
    <ligand>
        <name>substrate</name>
    </ligand>
</feature>
<dbReference type="GO" id="GO:0005829">
    <property type="term" value="C:cytosol"/>
    <property type="evidence" value="ECO:0007669"/>
    <property type="project" value="TreeGrafter"/>
</dbReference>
<evidence type="ECO:0000256" key="7">
    <source>
        <dbReference type="ARBA" id="ARBA00022840"/>
    </source>
</evidence>
<keyword evidence="6 8" id="KW-0418">Kinase</keyword>
<dbReference type="KEGG" id="vtr:MYVALT_F_00240"/>
<evidence type="ECO:0000256" key="6">
    <source>
        <dbReference type="ARBA" id="ARBA00022777"/>
    </source>
</evidence>
<dbReference type="CDD" id="cd21157">
    <property type="entry name" value="PUA_G5K"/>
    <property type="match status" value="1"/>
</dbReference>
<comment type="subcellular location">
    <subcellularLocation>
        <location evidence="8">Cytoplasm</location>
    </subcellularLocation>
</comment>
<dbReference type="RefSeq" id="WP_216796679.1">
    <property type="nucleotide sequence ID" value="NZ_OU343031.1"/>
</dbReference>
<dbReference type="InterPro" id="IPR002478">
    <property type="entry name" value="PUA"/>
</dbReference>
<comment type="similarity">
    <text evidence="8">Belongs to the glutamate 5-kinase family.</text>
</comment>
<keyword evidence="3 8" id="KW-0641">Proline biosynthesis</keyword>
<keyword evidence="7 8" id="KW-0067">ATP-binding</keyword>
<dbReference type="PROSITE" id="PS50890">
    <property type="entry name" value="PUA"/>
    <property type="match status" value="1"/>
</dbReference>
<dbReference type="Proteomes" id="UP000693996">
    <property type="component" value="Chromosome"/>
</dbReference>
<feature type="domain" description="PUA" evidence="9">
    <location>
        <begin position="281"/>
        <end position="364"/>
    </location>
</feature>
<dbReference type="GO" id="GO:0004349">
    <property type="term" value="F:glutamate 5-kinase activity"/>
    <property type="evidence" value="ECO:0007669"/>
    <property type="project" value="UniProtKB-UniRule"/>
</dbReference>
<dbReference type="SMART" id="SM00359">
    <property type="entry name" value="PUA"/>
    <property type="match status" value="1"/>
</dbReference>
<dbReference type="GO" id="GO:0003723">
    <property type="term" value="F:RNA binding"/>
    <property type="evidence" value="ECO:0007669"/>
    <property type="project" value="InterPro"/>
</dbReference>
<feature type="binding site" evidence="8">
    <location>
        <position position="141"/>
    </location>
    <ligand>
        <name>substrate</name>
    </ligand>
</feature>
<sequence length="372" mass="40133">MHSSIANARRLIVKVGSSLVTNNGRGLDHNAIRCWASQIATLRQQGKEVVLVSSGAIAEGMQRLGWSRRPYKIAKQQAAAAVGQMGLAQVYESHFSKYSIRTAQILLTHADLIDRERYLNASSTLLTLLKLGVVPIVNENDTVITDEIKFGDNDTLAALVTNLIEGDVLVILTDQHGLYTADPRKDPSATLVKKANAGDPALEIIAGNTSTGIGRGGMLTKIRAAKRAAYSGADTIIASGREPNVLVRLAAAELIGTQLAAQTTRITSRKQWIANHLQVRGYIVIDSGAIEKLTFGGTSLLPVGIVDVQGIFTRGEVIACLNETGHEVARGLTNYSSVETKMISRHPSVEINLILGYMLEPEVIHRNNLVIF</sequence>
<evidence type="ECO:0000256" key="2">
    <source>
        <dbReference type="ARBA" id="ARBA00022605"/>
    </source>
</evidence>
<evidence type="ECO:0000313" key="11">
    <source>
        <dbReference type="Proteomes" id="UP000693996"/>
    </source>
</evidence>
<keyword evidence="4 8" id="KW-0808">Transferase</keyword>
<protein>
    <recommendedName>
        <fullName evidence="8">Glutamate 5-kinase</fullName>
        <ecNumber evidence="8">2.7.2.11</ecNumber>
    </recommendedName>
    <alternativeName>
        <fullName evidence="8">Gamma-glutamyl kinase</fullName>
        <shortName evidence="8">GK</shortName>
    </alternativeName>
</protein>
<comment type="function">
    <text evidence="8">Catalyzes the transfer of a phosphate group to glutamate to form L-glutamate 5-phosphate.</text>
</comment>
<dbReference type="PANTHER" id="PTHR43654">
    <property type="entry name" value="GLUTAMATE 5-KINASE"/>
    <property type="match status" value="1"/>
</dbReference>
<dbReference type="InterPro" id="IPR011529">
    <property type="entry name" value="Glu_5kinase"/>
</dbReference>
<keyword evidence="1 8" id="KW-0963">Cytoplasm</keyword>
<gene>
    <name evidence="8 10" type="primary">proB</name>
    <name evidence="10" type="ORF">MYVALT_F_00240</name>
</gene>
<accession>A0A916NLL1</accession>
<dbReference type="NCBIfam" id="TIGR01027">
    <property type="entry name" value="proB"/>
    <property type="match status" value="1"/>
</dbReference>
<dbReference type="EMBL" id="OU343031">
    <property type="protein sequence ID" value="CAG7599509.1"/>
    <property type="molecule type" value="Genomic_DNA"/>
</dbReference>
<dbReference type="PROSITE" id="PS00902">
    <property type="entry name" value="GLUTAMATE_5_KINASE"/>
    <property type="match status" value="1"/>
</dbReference>